<keyword evidence="4 5" id="KW-0472">Membrane</keyword>
<comment type="subcellular location">
    <subcellularLocation>
        <location evidence="1">Membrane</location>
        <topology evidence="1">Multi-pass membrane protein</topology>
    </subcellularLocation>
</comment>
<dbReference type="GO" id="GO:0022857">
    <property type="term" value="F:transmembrane transporter activity"/>
    <property type="evidence" value="ECO:0007669"/>
    <property type="project" value="InterPro"/>
</dbReference>
<keyword evidence="2 5" id="KW-0812">Transmembrane</keyword>
<dbReference type="Gene3D" id="1.20.1250.20">
    <property type="entry name" value="MFS general substrate transporter like domains"/>
    <property type="match status" value="1"/>
</dbReference>
<sequence>MGQGLQNAPYSLMIELFQPELRPFAGVVPEVFFAVGVVLLAALAYFLRYWRHLQIAISLIPLLMVFYPWVVSESLRWLVMKGKVDKAEKQLHRICKTNKIPYPAEIWNLLKRNNGRQSAIVLRQYNVTHLFQSWPLMKVALISSFLWFVISLNYFALSFKITSFSGNVYLNFFLSGIFELISFVISLAVMNR</sequence>
<feature type="transmembrane region" description="Helical" evidence="5">
    <location>
        <begin position="53"/>
        <end position="71"/>
    </location>
</feature>
<evidence type="ECO:0000256" key="2">
    <source>
        <dbReference type="ARBA" id="ARBA00022692"/>
    </source>
</evidence>
<evidence type="ECO:0000256" key="3">
    <source>
        <dbReference type="ARBA" id="ARBA00022989"/>
    </source>
</evidence>
<evidence type="ECO:0000313" key="7">
    <source>
        <dbReference type="Proteomes" id="UP000735302"/>
    </source>
</evidence>
<gene>
    <name evidence="6" type="ORF">PoB_001430700</name>
</gene>
<evidence type="ECO:0000256" key="4">
    <source>
        <dbReference type="ARBA" id="ARBA00023136"/>
    </source>
</evidence>
<feature type="transmembrane region" description="Helical" evidence="5">
    <location>
        <begin position="21"/>
        <end position="47"/>
    </location>
</feature>
<protein>
    <submittedName>
        <fullName evidence="6">Organic cation transporter protein</fullName>
    </submittedName>
</protein>
<reference evidence="6 7" key="1">
    <citation type="journal article" date="2021" name="Elife">
        <title>Chloroplast acquisition without the gene transfer in kleptoplastic sea slugs, Plakobranchus ocellatus.</title>
        <authorList>
            <person name="Maeda T."/>
            <person name="Takahashi S."/>
            <person name="Yoshida T."/>
            <person name="Shimamura S."/>
            <person name="Takaki Y."/>
            <person name="Nagai Y."/>
            <person name="Toyoda A."/>
            <person name="Suzuki Y."/>
            <person name="Arimoto A."/>
            <person name="Ishii H."/>
            <person name="Satoh N."/>
            <person name="Nishiyama T."/>
            <person name="Hasebe M."/>
            <person name="Maruyama T."/>
            <person name="Minagawa J."/>
            <person name="Obokata J."/>
            <person name="Shigenobu S."/>
        </authorList>
    </citation>
    <scope>NUCLEOTIDE SEQUENCE [LARGE SCALE GENOMIC DNA]</scope>
</reference>
<dbReference type="InterPro" id="IPR005828">
    <property type="entry name" value="MFS_sugar_transport-like"/>
</dbReference>
<evidence type="ECO:0000313" key="6">
    <source>
        <dbReference type="EMBL" id="GFN87801.1"/>
    </source>
</evidence>
<dbReference type="GO" id="GO:0016020">
    <property type="term" value="C:membrane"/>
    <property type="evidence" value="ECO:0007669"/>
    <property type="project" value="UniProtKB-SubCell"/>
</dbReference>
<feature type="transmembrane region" description="Helical" evidence="5">
    <location>
        <begin position="169"/>
        <end position="190"/>
    </location>
</feature>
<evidence type="ECO:0000256" key="5">
    <source>
        <dbReference type="SAM" id="Phobius"/>
    </source>
</evidence>
<comment type="caution">
    <text evidence="6">The sequence shown here is derived from an EMBL/GenBank/DDBJ whole genome shotgun (WGS) entry which is preliminary data.</text>
</comment>
<dbReference type="Proteomes" id="UP000735302">
    <property type="component" value="Unassembled WGS sequence"/>
</dbReference>
<dbReference type="PANTHER" id="PTHR24064">
    <property type="entry name" value="SOLUTE CARRIER FAMILY 22 MEMBER"/>
    <property type="match status" value="1"/>
</dbReference>
<dbReference type="SUPFAM" id="SSF103473">
    <property type="entry name" value="MFS general substrate transporter"/>
    <property type="match status" value="1"/>
</dbReference>
<name>A0AAV3Z006_9GAST</name>
<keyword evidence="3 5" id="KW-1133">Transmembrane helix</keyword>
<dbReference type="InterPro" id="IPR036259">
    <property type="entry name" value="MFS_trans_sf"/>
</dbReference>
<accession>A0AAV3Z006</accession>
<feature type="transmembrane region" description="Helical" evidence="5">
    <location>
        <begin position="139"/>
        <end position="157"/>
    </location>
</feature>
<keyword evidence="7" id="KW-1185">Reference proteome</keyword>
<dbReference type="EMBL" id="BLXT01001797">
    <property type="protein sequence ID" value="GFN87801.1"/>
    <property type="molecule type" value="Genomic_DNA"/>
</dbReference>
<organism evidence="6 7">
    <name type="scientific">Plakobranchus ocellatus</name>
    <dbReference type="NCBI Taxonomy" id="259542"/>
    <lineage>
        <taxon>Eukaryota</taxon>
        <taxon>Metazoa</taxon>
        <taxon>Spiralia</taxon>
        <taxon>Lophotrochozoa</taxon>
        <taxon>Mollusca</taxon>
        <taxon>Gastropoda</taxon>
        <taxon>Heterobranchia</taxon>
        <taxon>Euthyneura</taxon>
        <taxon>Panpulmonata</taxon>
        <taxon>Sacoglossa</taxon>
        <taxon>Placobranchoidea</taxon>
        <taxon>Plakobranchidae</taxon>
        <taxon>Plakobranchus</taxon>
    </lineage>
</organism>
<dbReference type="Pfam" id="PF00083">
    <property type="entry name" value="Sugar_tr"/>
    <property type="match status" value="1"/>
</dbReference>
<dbReference type="AlphaFoldDB" id="A0AAV3Z006"/>
<evidence type="ECO:0000256" key="1">
    <source>
        <dbReference type="ARBA" id="ARBA00004141"/>
    </source>
</evidence>
<proteinExistence type="predicted"/>